<organism evidence="1 2">
    <name type="scientific">Blastococcus jejuensis</name>
    <dbReference type="NCBI Taxonomy" id="351224"/>
    <lineage>
        <taxon>Bacteria</taxon>
        <taxon>Bacillati</taxon>
        <taxon>Actinomycetota</taxon>
        <taxon>Actinomycetes</taxon>
        <taxon>Geodermatophilales</taxon>
        <taxon>Geodermatophilaceae</taxon>
        <taxon>Blastococcus</taxon>
    </lineage>
</organism>
<evidence type="ECO:0000313" key="1">
    <source>
        <dbReference type="EMBL" id="GAA3154955.1"/>
    </source>
</evidence>
<dbReference type="Proteomes" id="UP001499924">
    <property type="component" value="Unassembled WGS sequence"/>
</dbReference>
<evidence type="ECO:0000313" key="2">
    <source>
        <dbReference type="Proteomes" id="UP001499924"/>
    </source>
</evidence>
<keyword evidence="2" id="KW-1185">Reference proteome</keyword>
<evidence type="ECO:0008006" key="3">
    <source>
        <dbReference type="Google" id="ProtNLM"/>
    </source>
</evidence>
<proteinExistence type="predicted"/>
<dbReference type="NCBIfam" id="TIGR04222">
    <property type="entry name" value="near_uncomplex"/>
    <property type="match status" value="1"/>
</dbReference>
<name>A0ABP6NPI7_9ACTN</name>
<reference evidence="2" key="1">
    <citation type="journal article" date="2019" name="Int. J. Syst. Evol. Microbiol.">
        <title>The Global Catalogue of Microorganisms (GCM) 10K type strain sequencing project: providing services to taxonomists for standard genome sequencing and annotation.</title>
        <authorList>
            <consortium name="The Broad Institute Genomics Platform"/>
            <consortium name="The Broad Institute Genome Sequencing Center for Infectious Disease"/>
            <person name="Wu L."/>
            <person name="Ma J."/>
        </authorList>
    </citation>
    <scope>NUCLEOTIDE SEQUENCE [LARGE SCALE GENOMIC DNA]</scope>
    <source>
        <strain evidence="2">JCM 15614</strain>
    </source>
</reference>
<accession>A0ABP6NPI7</accession>
<sequence>MTSPHLDVYDIAFLAGGLDRTVDTAVVALVRSRRIRVHSPGQLATCDLSRRHPVEAAVLDAVGPTGHRSVDTIRWRLREDERLLDVGRRLRKAGLLGRLGAAVSVLHGDRRTLAPTRAGQRALRELGEHPALGDPEALRVALGGRVAMTDARQRAEIFEPLDTTLHVNRRRSRHDIDHSDPQLAALRARATGTAGAYVGIDILDSPGPF</sequence>
<gene>
    <name evidence="1" type="ORF">GCM10010531_02630</name>
</gene>
<comment type="caution">
    <text evidence="1">The sequence shown here is derived from an EMBL/GenBank/DDBJ whole genome shotgun (WGS) entry which is preliminary data.</text>
</comment>
<dbReference type="EMBL" id="BAAAVV010000001">
    <property type="protein sequence ID" value="GAA3154955.1"/>
    <property type="molecule type" value="Genomic_DNA"/>
</dbReference>
<protein>
    <recommendedName>
        <fullName evidence="3">TIGR04222 domain-containing protein</fullName>
    </recommendedName>
</protein>
<dbReference type="InterPro" id="IPR026467">
    <property type="entry name" value="Ser/Gly_Cys_C_dom"/>
</dbReference>